<evidence type="ECO:0000313" key="1">
    <source>
        <dbReference type="EMBL" id="CAG8805723.1"/>
    </source>
</evidence>
<proteinExistence type="predicted"/>
<gene>
    <name evidence="1" type="ORF">DERYTH_LOCUS24331</name>
</gene>
<name>A0A9N9K167_9GLOM</name>
<dbReference type="EMBL" id="CAJVPY010040411">
    <property type="protein sequence ID" value="CAG8805723.1"/>
    <property type="molecule type" value="Genomic_DNA"/>
</dbReference>
<keyword evidence="2" id="KW-1185">Reference proteome</keyword>
<comment type="caution">
    <text evidence="1">The sequence shown here is derived from an EMBL/GenBank/DDBJ whole genome shotgun (WGS) entry which is preliminary data.</text>
</comment>
<organism evidence="1 2">
    <name type="scientific">Dentiscutata erythropus</name>
    <dbReference type="NCBI Taxonomy" id="1348616"/>
    <lineage>
        <taxon>Eukaryota</taxon>
        <taxon>Fungi</taxon>
        <taxon>Fungi incertae sedis</taxon>
        <taxon>Mucoromycota</taxon>
        <taxon>Glomeromycotina</taxon>
        <taxon>Glomeromycetes</taxon>
        <taxon>Diversisporales</taxon>
        <taxon>Gigasporaceae</taxon>
        <taxon>Dentiscutata</taxon>
    </lineage>
</organism>
<sequence>SGSSSSQQSIIEILQRITPPHKGIKKINIYQAVAKWLVIDNQPLDTVNGEGF</sequence>
<reference evidence="1" key="1">
    <citation type="submission" date="2021-06" db="EMBL/GenBank/DDBJ databases">
        <authorList>
            <person name="Kallberg Y."/>
            <person name="Tangrot J."/>
            <person name="Rosling A."/>
        </authorList>
    </citation>
    <scope>NUCLEOTIDE SEQUENCE</scope>
    <source>
        <strain evidence="1">MA453B</strain>
    </source>
</reference>
<dbReference type="AlphaFoldDB" id="A0A9N9K167"/>
<dbReference type="Proteomes" id="UP000789405">
    <property type="component" value="Unassembled WGS sequence"/>
</dbReference>
<feature type="non-terminal residue" evidence="1">
    <location>
        <position position="52"/>
    </location>
</feature>
<accession>A0A9N9K167</accession>
<evidence type="ECO:0000313" key="2">
    <source>
        <dbReference type="Proteomes" id="UP000789405"/>
    </source>
</evidence>
<dbReference type="OrthoDB" id="2406548at2759"/>
<feature type="non-terminal residue" evidence="1">
    <location>
        <position position="1"/>
    </location>
</feature>
<protein>
    <submittedName>
        <fullName evidence="1">16468_t:CDS:1</fullName>
    </submittedName>
</protein>